<dbReference type="Gene3D" id="3.40.50.300">
    <property type="entry name" value="P-loop containing nucleotide triphosphate hydrolases"/>
    <property type="match status" value="1"/>
</dbReference>
<reference evidence="3" key="1">
    <citation type="journal article" date="2019" name="Int. J. Syst. Evol. Microbiol.">
        <title>The Global Catalogue of Microorganisms (GCM) 10K type strain sequencing project: providing services to taxonomists for standard genome sequencing and annotation.</title>
        <authorList>
            <consortium name="The Broad Institute Genomics Platform"/>
            <consortium name="The Broad Institute Genome Sequencing Center for Infectious Disease"/>
            <person name="Wu L."/>
            <person name="Ma J."/>
        </authorList>
    </citation>
    <scope>NUCLEOTIDE SEQUENCE [LARGE SCALE GENOMIC DNA]</scope>
    <source>
        <strain evidence="3">CCUG 60742</strain>
    </source>
</reference>
<sequence>MAVKTRFDIPYAGIDKSGEYDLLIGKNGECSVVIRIINPVVRYSAYPAGYDEFHNLLLNVIKVLGDGYLIQKHDIVSRAGWESAEGGEYLQEKYNRHFKGRECLRIETYLTITRQVKKGAFFVYDAKVLREFRQAAGKVLGLLPSPVVLNEAGVNKLVMRMLSMDFRENSIILDNLSPGDTEVRIGNRSVRSISLVNIDSIDLPPEIGTHIELNEKDSTRGFPVDFLSFLFKVPGTDALIYHQVIEIPNQTMTLRKLEQKKKRHSGIPDPANQLCVEDIDLLLTDVARENQLLVNCHFNILVVSPAETIQKAANFIESSLFQLGIIPSKNAYNQLELFRSTLPGNSVELKDYDWFLTTSDAAACFFFKESLPRDEPSDFLIRFTDRQGIPVGMDPADLPMRTGRINNRNKFVLGPSGSGKSFFMNALIEQYMLYNMDMVIVDTGHSYSGLCSYYKGKYITYTDKSPITMNPFRITEEEYNIEKKDFLCTLIGVAWKGAEGSFSPVERDVVANVISAYYSKFFSEGGELKFDTFYDFALVKIPEIKAEEKILFDFDEFRYVLKKFYKGGEFSPILNKEADRSLFTERFIVFEIDSIKEHKILFPIVTLIIMDVFIQKMRYRSDRRKTLVVEEAWKAIASPLMAGYLLYLYKTVRKFWGEAIVVTQELGDIIGNAVVKDSIISNSDTICLLDQTKFRDNYNEIAALLSISETERRKIFTINQLDNTDGRGRFKEVYIRRGSSGEVYGVEVSLEQYLTYTTEKPEKSAIESYTGMFSTYQEGLDAFVADFRQSGLSLPQFIRNVNQH</sequence>
<accession>A0ABW2ZE83</accession>
<evidence type="ECO:0000259" key="1">
    <source>
        <dbReference type="Pfam" id="PF19044"/>
    </source>
</evidence>
<dbReference type="InterPro" id="IPR027417">
    <property type="entry name" value="P-loop_NTPase"/>
</dbReference>
<dbReference type="InterPro" id="IPR053155">
    <property type="entry name" value="F-pilin_assembly_TraC"/>
</dbReference>
<gene>
    <name evidence="2" type="ORF">ACFQZI_06555</name>
</gene>
<dbReference type="RefSeq" id="WP_377140040.1">
    <property type="nucleotide sequence ID" value="NZ_JBHTIA010000003.1"/>
</dbReference>
<dbReference type="NCBIfam" id="TIGR03783">
    <property type="entry name" value="Bac_Flav_CT_G"/>
    <property type="match status" value="1"/>
</dbReference>
<dbReference type="PANTHER" id="PTHR38467">
    <property type="match status" value="1"/>
</dbReference>
<proteinExistence type="predicted"/>
<dbReference type="InterPro" id="IPR043964">
    <property type="entry name" value="P-loop_TraG"/>
</dbReference>
<dbReference type="InterPro" id="IPR022509">
    <property type="entry name" value="Conjugation_ATPase_TraG"/>
</dbReference>
<dbReference type="PANTHER" id="PTHR38467:SF1">
    <property type="entry name" value="CONJUGATIVE TRANSFER: ASSEMBLY"/>
    <property type="match status" value="1"/>
</dbReference>
<protein>
    <submittedName>
        <fullName evidence="2">TraG family conjugative transposon ATPase</fullName>
    </submittedName>
</protein>
<dbReference type="Pfam" id="PF19044">
    <property type="entry name" value="P-loop_TraG"/>
    <property type="match status" value="1"/>
</dbReference>
<evidence type="ECO:0000313" key="2">
    <source>
        <dbReference type="EMBL" id="MFD0764506.1"/>
    </source>
</evidence>
<organism evidence="2 3">
    <name type="scientific">Mucilaginibacter lutimaris</name>
    <dbReference type="NCBI Taxonomy" id="931629"/>
    <lineage>
        <taxon>Bacteria</taxon>
        <taxon>Pseudomonadati</taxon>
        <taxon>Bacteroidota</taxon>
        <taxon>Sphingobacteriia</taxon>
        <taxon>Sphingobacteriales</taxon>
        <taxon>Sphingobacteriaceae</taxon>
        <taxon>Mucilaginibacter</taxon>
    </lineage>
</organism>
<dbReference type="EMBL" id="JBHTIA010000003">
    <property type="protein sequence ID" value="MFD0764506.1"/>
    <property type="molecule type" value="Genomic_DNA"/>
</dbReference>
<keyword evidence="3" id="KW-1185">Reference proteome</keyword>
<name>A0ABW2ZE83_9SPHI</name>
<dbReference type="Gene3D" id="1.10.8.730">
    <property type="match status" value="1"/>
</dbReference>
<evidence type="ECO:0000313" key="3">
    <source>
        <dbReference type="Proteomes" id="UP001597073"/>
    </source>
</evidence>
<dbReference type="Proteomes" id="UP001597073">
    <property type="component" value="Unassembled WGS sequence"/>
</dbReference>
<dbReference type="SUPFAM" id="SSF52540">
    <property type="entry name" value="P-loop containing nucleoside triphosphate hydrolases"/>
    <property type="match status" value="1"/>
</dbReference>
<feature type="domain" description="TraG P-loop" evidence="1">
    <location>
        <begin position="381"/>
        <end position="785"/>
    </location>
</feature>
<comment type="caution">
    <text evidence="2">The sequence shown here is derived from an EMBL/GenBank/DDBJ whole genome shotgun (WGS) entry which is preliminary data.</text>
</comment>